<keyword evidence="9" id="KW-1185">Reference proteome</keyword>
<organism evidence="8 9">
    <name type="scientific">Alkalihalobacillus trypoxylicola</name>
    <dbReference type="NCBI Taxonomy" id="519424"/>
    <lineage>
        <taxon>Bacteria</taxon>
        <taxon>Bacillati</taxon>
        <taxon>Bacillota</taxon>
        <taxon>Bacilli</taxon>
        <taxon>Bacillales</taxon>
        <taxon>Bacillaceae</taxon>
        <taxon>Alkalihalobacillus</taxon>
    </lineage>
</organism>
<evidence type="ECO:0000313" key="9">
    <source>
        <dbReference type="Proteomes" id="UP000075806"/>
    </source>
</evidence>
<comment type="caution">
    <text evidence="8">The sequence shown here is derived from an EMBL/GenBank/DDBJ whole genome shotgun (WGS) entry which is preliminary data.</text>
</comment>
<evidence type="ECO:0000256" key="6">
    <source>
        <dbReference type="SAM" id="MobiDB-lite"/>
    </source>
</evidence>
<keyword evidence="1" id="KW-1003">Cell membrane</keyword>
<dbReference type="Pfam" id="PF13416">
    <property type="entry name" value="SBP_bac_8"/>
    <property type="match status" value="1"/>
</dbReference>
<dbReference type="OrthoDB" id="9782846at2"/>
<dbReference type="EMBL" id="LTAO01000002">
    <property type="protein sequence ID" value="KYG34340.1"/>
    <property type="molecule type" value="Genomic_DNA"/>
</dbReference>
<evidence type="ECO:0000256" key="2">
    <source>
        <dbReference type="ARBA" id="ARBA00022729"/>
    </source>
</evidence>
<dbReference type="InterPro" id="IPR006059">
    <property type="entry name" value="SBP"/>
</dbReference>
<dbReference type="PANTHER" id="PTHR43649:SF33">
    <property type="entry name" value="POLYGALACTURONAN_RHAMNOGALACTURONAN-BINDING PROTEIN YTCQ"/>
    <property type="match status" value="1"/>
</dbReference>
<evidence type="ECO:0000256" key="7">
    <source>
        <dbReference type="SAM" id="SignalP"/>
    </source>
</evidence>
<name>A0A161PKB1_9BACI</name>
<sequence>MNKFRWITVLFISMIFLLLAACNSEETTIPDPTDEGTEEPAEESTSTEEETEESTEESPAVDLGGRTIRIAQHWDLTPEGGTELGDLSVQRLEEVKEKYNIDIEFVVVPWEEKVNQLTSTILAGEPFADIIGLDAAQTASLVQSDYLIALNDIVDTNEIQLPQILQDMGTFNGKVYMFNNQLNVSGGMYYNKTMFEQAGLPDPYEQQENGEWTWEAMLEAAKTLTTGNQFGLSGDPNLFMEYFITSNGGQILDMDSFEVQVDSPEAVEGLEMMNALYNEHRVVKPNEGNNWEDPRSYFSEGLVGMTQGWVWEAEGRAETAFDWGYVFWPKGPKAEQYSTPVSNLEGMTIPVGVEDPEIVYQIWEDLQLWEFAEEGVLEWFENVMPNLESIDTAVQMIENAAPNYWQAYGLQETFYDMNENIADGTESASQAVASVKAEAQASVDEFLNR</sequence>
<proteinExistence type="predicted"/>
<evidence type="ECO:0000256" key="1">
    <source>
        <dbReference type="ARBA" id="ARBA00022475"/>
    </source>
</evidence>
<dbReference type="PROSITE" id="PS51257">
    <property type="entry name" value="PROKAR_LIPOPROTEIN"/>
    <property type="match status" value="1"/>
</dbReference>
<protein>
    <recommendedName>
        <fullName evidence="10">ABC transporter substrate-binding protein</fullName>
    </recommendedName>
</protein>
<evidence type="ECO:0000256" key="4">
    <source>
        <dbReference type="ARBA" id="ARBA00023139"/>
    </source>
</evidence>
<reference evidence="8" key="1">
    <citation type="submission" date="2016-02" db="EMBL/GenBank/DDBJ databases">
        <title>Genome sequence of Bacillus trypoxylicola KCTC 13244(T).</title>
        <authorList>
            <person name="Jeong H."/>
            <person name="Park S.-H."/>
            <person name="Choi S.-K."/>
        </authorList>
    </citation>
    <scope>NUCLEOTIDE SEQUENCE [LARGE SCALE GENOMIC DNA]</scope>
    <source>
        <strain evidence="8">KCTC 13244</strain>
    </source>
</reference>
<keyword evidence="3" id="KW-0472">Membrane</keyword>
<evidence type="ECO:0008006" key="10">
    <source>
        <dbReference type="Google" id="ProtNLM"/>
    </source>
</evidence>
<dbReference type="Proteomes" id="UP000075806">
    <property type="component" value="Unassembled WGS sequence"/>
</dbReference>
<dbReference type="SUPFAM" id="SSF53850">
    <property type="entry name" value="Periplasmic binding protein-like II"/>
    <property type="match status" value="1"/>
</dbReference>
<dbReference type="AlphaFoldDB" id="A0A161PKB1"/>
<dbReference type="STRING" id="519424.AZF04_14195"/>
<dbReference type="PANTHER" id="PTHR43649">
    <property type="entry name" value="ARABINOSE-BINDING PROTEIN-RELATED"/>
    <property type="match status" value="1"/>
</dbReference>
<evidence type="ECO:0000256" key="3">
    <source>
        <dbReference type="ARBA" id="ARBA00023136"/>
    </source>
</evidence>
<feature type="chain" id="PRO_5038791859" description="ABC transporter substrate-binding protein" evidence="7">
    <location>
        <begin position="21"/>
        <end position="449"/>
    </location>
</feature>
<accession>A0A161PKB1</accession>
<evidence type="ECO:0000313" key="8">
    <source>
        <dbReference type="EMBL" id="KYG34340.1"/>
    </source>
</evidence>
<feature type="signal peptide" evidence="7">
    <location>
        <begin position="1"/>
        <end position="20"/>
    </location>
</feature>
<feature type="compositionally biased region" description="Acidic residues" evidence="6">
    <location>
        <begin position="32"/>
        <end position="56"/>
    </location>
</feature>
<gene>
    <name evidence="8" type="ORF">AZF04_14195</name>
</gene>
<dbReference type="InterPro" id="IPR050490">
    <property type="entry name" value="Bact_solute-bd_prot1"/>
</dbReference>
<dbReference type="Gene3D" id="3.40.190.10">
    <property type="entry name" value="Periplasmic binding protein-like II"/>
    <property type="match status" value="1"/>
</dbReference>
<evidence type="ECO:0000256" key="5">
    <source>
        <dbReference type="ARBA" id="ARBA00023288"/>
    </source>
</evidence>
<keyword evidence="2 7" id="KW-0732">Signal</keyword>
<feature type="region of interest" description="Disordered" evidence="6">
    <location>
        <begin position="27"/>
        <end position="62"/>
    </location>
</feature>
<dbReference type="RefSeq" id="WP_061947510.1">
    <property type="nucleotide sequence ID" value="NZ_LTAO01000002.1"/>
</dbReference>
<keyword evidence="5" id="KW-0449">Lipoprotein</keyword>
<keyword evidence="4" id="KW-0564">Palmitate</keyword>